<dbReference type="Gene3D" id="1.25.40.10">
    <property type="entry name" value="Tetratricopeptide repeat domain"/>
    <property type="match status" value="1"/>
</dbReference>
<gene>
    <name evidence="2" type="primary">SPOSA6832_02648</name>
</gene>
<proteinExistence type="predicted"/>
<dbReference type="AlphaFoldDB" id="A0A0D6ELR6"/>
<evidence type="ECO:0000313" key="3">
    <source>
        <dbReference type="Proteomes" id="UP000243876"/>
    </source>
</evidence>
<dbReference type="Gene3D" id="2.170.270.10">
    <property type="entry name" value="SET domain"/>
    <property type="match status" value="1"/>
</dbReference>
<protein>
    <submittedName>
        <fullName evidence="2">SPOSA6832_02648-mRNA-1:cds</fullName>
    </submittedName>
</protein>
<dbReference type="InterPro" id="IPR001214">
    <property type="entry name" value="SET_dom"/>
</dbReference>
<name>A0A0D6ELR6_SPOSA</name>
<accession>A0A0D6ELR6</accession>
<dbReference type="EMBL" id="CENE01000010">
    <property type="protein sequence ID" value="CEQ40962.1"/>
    <property type="molecule type" value="Genomic_DNA"/>
</dbReference>
<dbReference type="InterPro" id="IPR011990">
    <property type="entry name" value="TPR-like_helical_dom_sf"/>
</dbReference>
<feature type="domain" description="SET" evidence="1">
    <location>
        <begin position="1"/>
        <end position="99"/>
    </location>
</feature>
<dbReference type="SUPFAM" id="SSF82199">
    <property type="entry name" value="SET domain"/>
    <property type="match status" value="1"/>
</dbReference>
<organism evidence="2 3">
    <name type="scientific">Sporidiobolus salmonicolor</name>
    <name type="common">Yeast-like fungus</name>
    <name type="synonym">Sporobolomyces salmonicolor</name>
    <dbReference type="NCBI Taxonomy" id="5005"/>
    <lineage>
        <taxon>Eukaryota</taxon>
        <taxon>Fungi</taxon>
        <taxon>Dikarya</taxon>
        <taxon>Basidiomycota</taxon>
        <taxon>Pucciniomycotina</taxon>
        <taxon>Microbotryomycetes</taxon>
        <taxon>Sporidiobolales</taxon>
        <taxon>Sporidiobolaceae</taxon>
        <taxon>Sporobolomyces</taxon>
    </lineage>
</organism>
<dbReference type="PANTHER" id="PTHR12197">
    <property type="entry name" value="HISTONE-LYSINE N-METHYLTRANSFERASE SMYD"/>
    <property type="match status" value="1"/>
</dbReference>
<sequence length="343" mass="36855">MALASYVGQETLTAACPNGGALLDLCSRFTHNSFALTSSTDMTNIGVSISPLTALFNHSCSPNAVVVFPSFPSSSWPKHMRVVTLKPISPGEEVLTSYVDIALPRELRRKELKDRYKFDCDCVECTGKVREGKVDPREALSCPTAGCEGLIARPATTLQDSSAALQAAKVALGDAEKAQYDDPRTALIHLSHLISSLTSISPPFAPSSYPLLHAYQLQLTLQLHAHDFPSALQSAHFAWQGATLIYPFGHPVRAVLSTTVARLAVMAPSSESSSPEADLAYWSNLGQRARGVAMLVEALKEVEVAFGKVEGGGEMGKAVRELLRDQEEGMAMARKVGRAMRGV</sequence>
<dbReference type="GO" id="GO:0005634">
    <property type="term" value="C:nucleus"/>
    <property type="evidence" value="ECO:0007669"/>
    <property type="project" value="TreeGrafter"/>
</dbReference>
<dbReference type="OrthoDB" id="265717at2759"/>
<dbReference type="PANTHER" id="PTHR12197:SF251">
    <property type="entry name" value="EG:BACR7C10.4 PROTEIN"/>
    <property type="match status" value="1"/>
</dbReference>
<evidence type="ECO:0000313" key="2">
    <source>
        <dbReference type="EMBL" id="CEQ40962.1"/>
    </source>
</evidence>
<reference evidence="3" key="1">
    <citation type="submission" date="2015-02" db="EMBL/GenBank/DDBJ databases">
        <authorList>
            <person name="Gon?alves P."/>
        </authorList>
    </citation>
    <scope>NUCLEOTIDE SEQUENCE [LARGE SCALE GENOMIC DNA]</scope>
</reference>
<keyword evidence="3" id="KW-1185">Reference proteome</keyword>
<dbReference type="Pfam" id="PF00856">
    <property type="entry name" value="SET"/>
    <property type="match status" value="1"/>
</dbReference>
<dbReference type="PROSITE" id="PS50280">
    <property type="entry name" value="SET"/>
    <property type="match status" value="1"/>
</dbReference>
<dbReference type="InterPro" id="IPR050869">
    <property type="entry name" value="H3K4_H4K5_MeTrfase"/>
</dbReference>
<dbReference type="Proteomes" id="UP000243876">
    <property type="component" value="Unassembled WGS sequence"/>
</dbReference>
<evidence type="ECO:0000259" key="1">
    <source>
        <dbReference type="PROSITE" id="PS50280"/>
    </source>
</evidence>
<dbReference type="InterPro" id="IPR046341">
    <property type="entry name" value="SET_dom_sf"/>
</dbReference>